<dbReference type="EMBL" id="AC068654">
    <property type="protein sequence ID" value="AAM08502.1"/>
    <property type="molecule type" value="Genomic_DNA"/>
</dbReference>
<feature type="region of interest" description="Disordered" evidence="1">
    <location>
        <begin position="144"/>
        <end position="193"/>
    </location>
</feature>
<dbReference type="AlphaFoldDB" id="A0A5S6R823"/>
<feature type="compositionally biased region" description="Basic and acidic residues" evidence="1">
    <location>
        <begin position="70"/>
        <end position="81"/>
    </location>
</feature>
<reference evidence="3" key="2">
    <citation type="journal article" date="2008" name="Nucleic Acids Res.">
        <title>The rice annotation project database (RAP-DB): 2008 update.</title>
        <authorList>
            <consortium name="The rice annotation project (RAP)"/>
        </authorList>
    </citation>
    <scope>GENOME REANNOTATION</scope>
    <source>
        <strain evidence="3">cv. Nipponbare</strain>
    </source>
</reference>
<proteinExistence type="predicted"/>
<evidence type="ECO:0000313" key="3">
    <source>
        <dbReference type="Proteomes" id="UP000000763"/>
    </source>
</evidence>
<feature type="region of interest" description="Disordered" evidence="1">
    <location>
        <begin position="216"/>
        <end position="244"/>
    </location>
</feature>
<gene>
    <name evidence="2" type="primary">OSJNBa0015O22.4</name>
</gene>
<sequence>MPEVVVVRPTVHGWRKGRPGKFRRGGWRGSRRCAAASGRIRGVDEVEGYVTVPREETAAPADARARRKGLPKELRRGGGRDRRGRRRSGEIRAMPWPGRGRGWRCCAGRGSDDGRRRSGKATQAAGGGTVAATPLYTSEEASPLVPVRNGGQAGVEGTPARPRKVVATSAAARERRHRRLEGSRRRGKRRRRRGEVFWQKDGQFAAKAHLLEKLAKAEAEDQGEGEDAAAGVGRGDAQDHPEQGVHRKLCVRPPLGDWRSRNKKFVAVKGLPKARCAFWPVYRDMMINGNIYTVVKVAGWMRAHPGQTLEDYDHVHTKRLEDMVRFWRNHQKTDRQEAISQRRYSLACVLPPSPLRVMYDISSDDEPSSPNHSLGGEGGCGGEGVIYL</sequence>
<organism evidence="2 3">
    <name type="scientific">Oryza sativa subsp. japonica</name>
    <name type="common">Rice</name>
    <dbReference type="NCBI Taxonomy" id="39947"/>
    <lineage>
        <taxon>Eukaryota</taxon>
        <taxon>Viridiplantae</taxon>
        <taxon>Streptophyta</taxon>
        <taxon>Embryophyta</taxon>
        <taxon>Tracheophyta</taxon>
        <taxon>Spermatophyta</taxon>
        <taxon>Magnoliopsida</taxon>
        <taxon>Liliopsida</taxon>
        <taxon>Poales</taxon>
        <taxon>Poaceae</taxon>
        <taxon>BOP clade</taxon>
        <taxon>Oryzoideae</taxon>
        <taxon>Oryzeae</taxon>
        <taxon>Oryzinae</taxon>
        <taxon>Oryza</taxon>
        <taxon>Oryza sativa</taxon>
    </lineage>
</organism>
<feature type="compositionally biased region" description="Low complexity" evidence="1">
    <location>
        <begin position="92"/>
        <end position="109"/>
    </location>
</feature>
<dbReference type="Proteomes" id="UP000000763">
    <property type="component" value="Chromosome 10"/>
</dbReference>
<accession>A0A5S6R823</accession>
<protein>
    <submittedName>
        <fullName evidence="2">Uncharacterized protein</fullName>
    </submittedName>
</protein>
<feature type="region of interest" description="Disordered" evidence="1">
    <location>
        <begin position="55"/>
        <end position="130"/>
    </location>
</feature>
<name>A0A5S6R823_ORYSJ</name>
<feature type="compositionally biased region" description="Basic residues" evidence="1">
    <location>
        <begin position="174"/>
        <end position="193"/>
    </location>
</feature>
<evidence type="ECO:0000256" key="1">
    <source>
        <dbReference type="SAM" id="MobiDB-lite"/>
    </source>
</evidence>
<evidence type="ECO:0000313" key="2">
    <source>
        <dbReference type="EMBL" id="AAM08502.1"/>
    </source>
</evidence>
<reference evidence="3" key="1">
    <citation type="journal article" date="2005" name="Nature">
        <title>The map-based sequence of the rice genome.</title>
        <authorList>
            <consortium name="International rice genome sequencing project (IRGSP)"/>
            <person name="Matsumoto T."/>
            <person name="Wu J."/>
            <person name="Kanamori H."/>
            <person name="Katayose Y."/>
            <person name="Fujisawa M."/>
            <person name="Namiki N."/>
            <person name="Mizuno H."/>
            <person name="Yamamoto K."/>
            <person name="Antonio B.A."/>
            <person name="Baba T."/>
            <person name="Sakata K."/>
            <person name="Nagamura Y."/>
            <person name="Aoki H."/>
            <person name="Arikawa K."/>
            <person name="Arita K."/>
            <person name="Bito T."/>
            <person name="Chiden Y."/>
            <person name="Fujitsuka N."/>
            <person name="Fukunaka R."/>
            <person name="Hamada M."/>
            <person name="Harada C."/>
            <person name="Hayashi A."/>
            <person name="Hijishita S."/>
            <person name="Honda M."/>
            <person name="Hosokawa S."/>
            <person name="Ichikawa Y."/>
            <person name="Idonuma A."/>
            <person name="Iijima M."/>
            <person name="Ikeda M."/>
            <person name="Ikeno M."/>
            <person name="Ito K."/>
            <person name="Ito S."/>
            <person name="Ito T."/>
            <person name="Ito Y."/>
            <person name="Ito Y."/>
            <person name="Iwabuchi A."/>
            <person name="Kamiya K."/>
            <person name="Karasawa W."/>
            <person name="Kurita K."/>
            <person name="Katagiri S."/>
            <person name="Kikuta A."/>
            <person name="Kobayashi H."/>
            <person name="Kobayashi N."/>
            <person name="Machita K."/>
            <person name="Maehara T."/>
            <person name="Masukawa M."/>
            <person name="Mizubayashi T."/>
            <person name="Mukai Y."/>
            <person name="Nagasaki H."/>
            <person name="Nagata Y."/>
            <person name="Naito S."/>
            <person name="Nakashima M."/>
            <person name="Nakama Y."/>
            <person name="Nakamichi Y."/>
            <person name="Nakamura M."/>
            <person name="Meguro A."/>
            <person name="Negishi M."/>
            <person name="Ohta I."/>
            <person name="Ohta T."/>
            <person name="Okamoto M."/>
            <person name="Ono N."/>
            <person name="Saji S."/>
            <person name="Sakaguchi M."/>
            <person name="Sakai K."/>
            <person name="Shibata M."/>
            <person name="Shimokawa T."/>
            <person name="Song J."/>
            <person name="Takazaki Y."/>
            <person name="Terasawa K."/>
            <person name="Tsugane M."/>
            <person name="Tsuji K."/>
            <person name="Ueda S."/>
            <person name="Waki K."/>
            <person name="Yamagata H."/>
            <person name="Yamamoto M."/>
            <person name="Yamamoto S."/>
            <person name="Yamane H."/>
            <person name="Yoshiki S."/>
            <person name="Yoshihara R."/>
            <person name="Yukawa K."/>
            <person name="Zhong H."/>
            <person name="Yano M."/>
            <person name="Yuan Q."/>
            <person name="Ouyang S."/>
            <person name="Liu J."/>
            <person name="Jones K.M."/>
            <person name="Gansberger K."/>
            <person name="Moffat K."/>
            <person name="Hill J."/>
            <person name="Bera J."/>
            <person name="Fadrosh D."/>
            <person name="Jin S."/>
            <person name="Johri S."/>
            <person name="Kim M."/>
            <person name="Overton L."/>
            <person name="Reardon M."/>
            <person name="Tsitrin T."/>
            <person name="Vuong H."/>
            <person name="Weaver B."/>
            <person name="Ciecko A."/>
            <person name="Tallon L."/>
            <person name="Jackson J."/>
            <person name="Pai G."/>
            <person name="Aken S.V."/>
            <person name="Utterback T."/>
            <person name="Reidmuller S."/>
            <person name="Feldblyum T."/>
            <person name="Hsiao J."/>
            <person name="Zismann V."/>
            <person name="Iobst S."/>
            <person name="de Vazeille A.R."/>
            <person name="Buell C.R."/>
            <person name="Ying K."/>
            <person name="Li Y."/>
            <person name="Lu T."/>
            <person name="Huang Y."/>
            <person name="Zhao Q."/>
            <person name="Feng Q."/>
            <person name="Zhang L."/>
            <person name="Zhu J."/>
            <person name="Weng Q."/>
            <person name="Mu J."/>
            <person name="Lu Y."/>
            <person name="Fan D."/>
            <person name="Liu Y."/>
            <person name="Guan J."/>
            <person name="Zhang Y."/>
            <person name="Yu S."/>
            <person name="Liu X."/>
            <person name="Zhang Y."/>
            <person name="Hong G."/>
            <person name="Han B."/>
            <person name="Choisne N."/>
            <person name="Demange N."/>
            <person name="Orjeda G."/>
            <person name="Samain S."/>
            <person name="Cattolico L."/>
            <person name="Pelletier E."/>
            <person name="Couloux A."/>
            <person name="Segurens B."/>
            <person name="Wincker P."/>
            <person name="D'Hont A."/>
            <person name="Scarpelli C."/>
            <person name="Weissenbach J."/>
            <person name="Salanoubat M."/>
            <person name="Quetier F."/>
            <person name="Yu Y."/>
            <person name="Kim H.R."/>
            <person name="Rambo T."/>
            <person name="Currie J."/>
            <person name="Collura K."/>
            <person name="Luo M."/>
            <person name="Yang T."/>
            <person name="Ammiraju J.S.S."/>
            <person name="Engler F."/>
            <person name="Soderlund C."/>
            <person name="Wing R.A."/>
            <person name="Palmer L.E."/>
            <person name="de la Bastide M."/>
            <person name="Spiegel L."/>
            <person name="Nascimento L."/>
            <person name="Zutavern T."/>
            <person name="O'Shaughnessy A."/>
            <person name="Dike S."/>
            <person name="Dedhia N."/>
            <person name="Preston R."/>
            <person name="Balija V."/>
            <person name="McCombie W.R."/>
            <person name="Chow T."/>
            <person name="Chen H."/>
            <person name="Chung M."/>
            <person name="Chen C."/>
            <person name="Shaw J."/>
            <person name="Wu H."/>
            <person name="Hsiao K."/>
            <person name="Chao Y."/>
            <person name="Chu M."/>
            <person name="Cheng C."/>
            <person name="Hour A."/>
            <person name="Lee P."/>
            <person name="Lin S."/>
            <person name="Lin Y."/>
            <person name="Liou J."/>
            <person name="Liu S."/>
            <person name="Hsing Y."/>
            <person name="Raghuvanshi S."/>
            <person name="Mohanty A."/>
            <person name="Bharti A.K."/>
            <person name="Gaur A."/>
            <person name="Gupta V."/>
            <person name="Kumar D."/>
            <person name="Ravi V."/>
            <person name="Vij S."/>
            <person name="Kapur A."/>
            <person name="Khurana P."/>
            <person name="Khurana P."/>
            <person name="Khurana J.P."/>
            <person name="Tyagi A.K."/>
            <person name="Gaikwad K."/>
            <person name="Singh A."/>
            <person name="Dalal V."/>
            <person name="Srivastava S."/>
            <person name="Dixit A."/>
            <person name="Pal A.K."/>
            <person name="Ghazi I.A."/>
            <person name="Yadav M."/>
            <person name="Pandit A."/>
            <person name="Bhargava A."/>
            <person name="Sureshbabu K."/>
            <person name="Batra K."/>
            <person name="Sharma T.R."/>
            <person name="Mohapatra T."/>
            <person name="Singh N.K."/>
            <person name="Messing J."/>
            <person name="Nelson A.B."/>
            <person name="Fuks G."/>
            <person name="Kavchok S."/>
            <person name="Keizer G."/>
            <person name="Linton E."/>
            <person name="Llaca V."/>
            <person name="Song R."/>
            <person name="Tanyolac B."/>
            <person name="Young S."/>
            <person name="Ho-Il K."/>
            <person name="Hahn J.H."/>
            <person name="Sangsakoo G."/>
            <person name="Vanavichit A."/>
            <person name="de Mattos Luiz.A.T."/>
            <person name="Zimmer P.D."/>
            <person name="Malone G."/>
            <person name="Dellagostin O."/>
            <person name="de Oliveira A.C."/>
            <person name="Bevan M."/>
            <person name="Bancroft I."/>
            <person name="Minx P."/>
            <person name="Cordum H."/>
            <person name="Wilson R."/>
            <person name="Cheng Z."/>
            <person name="Jin W."/>
            <person name="Jiang J."/>
            <person name="Leong S.A."/>
            <person name="Iwama H."/>
            <person name="Gojobori T."/>
            <person name="Itoh T."/>
            <person name="Niimura Y."/>
            <person name="Fujii Y."/>
            <person name="Habara T."/>
            <person name="Sakai H."/>
            <person name="Sato Y."/>
            <person name="Wilson G."/>
            <person name="Kumar K."/>
            <person name="McCouch S."/>
            <person name="Juretic N."/>
            <person name="Hoen D."/>
            <person name="Wright S."/>
            <person name="Bruskiewich R."/>
            <person name="Bureau T."/>
            <person name="Miyao A."/>
            <person name="Hirochika H."/>
            <person name="Nishikawa T."/>
            <person name="Kadowaki K."/>
            <person name="Sugiura M."/>
            <person name="Burr B."/>
            <person name="Sasaki T."/>
        </authorList>
    </citation>
    <scope>NUCLEOTIDE SEQUENCE [LARGE SCALE GENOMIC DNA]</scope>
    <source>
        <strain evidence="3">cv. Nipponbare</strain>
    </source>
</reference>
<feature type="region of interest" description="Disordered" evidence="1">
    <location>
        <begin position="362"/>
        <end position="383"/>
    </location>
</feature>